<sequence>MPNNFSVYLILWGLLQLLVEVNCQMTPFKPTIASSVCLNGIMYLWGGMSGDLFSNDMLILDTINLNWKEGSLIKAPTPRCQYGATLLPNNNIIYLGGNDENLTFDPKTLAIDNMGTALTLSEVYIYDTIHDNWTTKKAVGKIPPNRAGFSTVLGLDGLTVIIFGGYFNDPGYLDPALYVLDLTHFTWYVPKVSGIIPSPRVWHKANVIGKYMVISF</sequence>
<feature type="non-terminal residue" evidence="4">
    <location>
        <position position="216"/>
    </location>
</feature>
<feature type="chain" id="PRO_5017265217" description="Galactose oxidase" evidence="3">
    <location>
        <begin position="24"/>
        <end position="216"/>
    </location>
</feature>
<keyword evidence="1" id="KW-0880">Kelch repeat</keyword>
<dbReference type="PANTHER" id="PTHR46093">
    <property type="entry name" value="ACYL-COA-BINDING DOMAIN-CONTAINING PROTEIN 5"/>
    <property type="match status" value="1"/>
</dbReference>
<evidence type="ECO:0008006" key="6">
    <source>
        <dbReference type="Google" id="ProtNLM"/>
    </source>
</evidence>
<evidence type="ECO:0000313" key="5">
    <source>
        <dbReference type="Proteomes" id="UP000265703"/>
    </source>
</evidence>
<dbReference type="PANTHER" id="PTHR46093:SF18">
    <property type="entry name" value="FIBRONECTIN TYPE-III DOMAIN-CONTAINING PROTEIN"/>
    <property type="match status" value="1"/>
</dbReference>
<keyword evidence="3" id="KW-0732">Signal</keyword>
<gene>
    <name evidence="4" type="ORF">C1645_818133</name>
</gene>
<keyword evidence="2" id="KW-0677">Repeat</keyword>
<proteinExistence type="predicted"/>
<comment type="caution">
    <text evidence="4">The sequence shown here is derived from an EMBL/GenBank/DDBJ whole genome shotgun (WGS) entry which is preliminary data.</text>
</comment>
<evidence type="ECO:0000256" key="1">
    <source>
        <dbReference type="ARBA" id="ARBA00022441"/>
    </source>
</evidence>
<evidence type="ECO:0000256" key="3">
    <source>
        <dbReference type="SAM" id="SignalP"/>
    </source>
</evidence>
<accession>A0A397TBJ6</accession>
<dbReference type="EMBL" id="QKYT01000083">
    <property type="protein sequence ID" value="RIA94326.1"/>
    <property type="molecule type" value="Genomic_DNA"/>
</dbReference>
<evidence type="ECO:0000256" key="2">
    <source>
        <dbReference type="ARBA" id="ARBA00022737"/>
    </source>
</evidence>
<dbReference type="SUPFAM" id="SSF117281">
    <property type="entry name" value="Kelch motif"/>
    <property type="match status" value="1"/>
</dbReference>
<keyword evidence="5" id="KW-1185">Reference proteome</keyword>
<dbReference type="Gene3D" id="2.120.10.80">
    <property type="entry name" value="Kelch-type beta propeller"/>
    <property type="match status" value="2"/>
</dbReference>
<dbReference type="OrthoDB" id="2363659at2759"/>
<dbReference type="Proteomes" id="UP000265703">
    <property type="component" value="Unassembled WGS sequence"/>
</dbReference>
<organism evidence="4 5">
    <name type="scientific">Glomus cerebriforme</name>
    <dbReference type="NCBI Taxonomy" id="658196"/>
    <lineage>
        <taxon>Eukaryota</taxon>
        <taxon>Fungi</taxon>
        <taxon>Fungi incertae sedis</taxon>
        <taxon>Mucoromycota</taxon>
        <taxon>Glomeromycotina</taxon>
        <taxon>Glomeromycetes</taxon>
        <taxon>Glomerales</taxon>
        <taxon>Glomeraceae</taxon>
        <taxon>Glomus</taxon>
    </lineage>
</organism>
<evidence type="ECO:0000313" key="4">
    <source>
        <dbReference type="EMBL" id="RIA94326.1"/>
    </source>
</evidence>
<feature type="signal peptide" evidence="3">
    <location>
        <begin position="1"/>
        <end position="23"/>
    </location>
</feature>
<protein>
    <recommendedName>
        <fullName evidence="6">Galactose oxidase</fullName>
    </recommendedName>
</protein>
<reference evidence="4 5" key="1">
    <citation type="submission" date="2018-06" db="EMBL/GenBank/DDBJ databases">
        <title>Comparative genomics reveals the genomic features of Rhizophagus irregularis, R. cerebriforme, R. diaphanum and Gigaspora rosea, and their symbiotic lifestyle signature.</title>
        <authorList>
            <person name="Morin E."/>
            <person name="San Clemente H."/>
            <person name="Chen E.C.H."/>
            <person name="De La Providencia I."/>
            <person name="Hainaut M."/>
            <person name="Kuo A."/>
            <person name="Kohler A."/>
            <person name="Murat C."/>
            <person name="Tang N."/>
            <person name="Roy S."/>
            <person name="Loubradou J."/>
            <person name="Henrissat B."/>
            <person name="Grigoriev I.V."/>
            <person name="Corradi N."/>
            <person name="Roux C."/>
            <person name="Martin F.M."/>
        </authorList>
    </citation>
    <scope>NUCLEOTIDE SEQUENCE [LARGE SCALE GENOMIC DNA]</scope>
    <source>
        <strain evidence="4 5">DAOM 227022</strain>
    </source>
</reference>
<dbReference type="InterPro" id="IPR015915">
    <property type="entry name" value="Kelch-typ_b-propeller"/>
</dbReference>
<dbReference type="STRING" id="658196.A0A397TBJ6"/>
<dbReference type="Pfam" id="PF24681">
    <property type="entry name" value="Kelch_KLHDC2_KLHL20_DRC7"/>
    <property type="match status" value="1"/>
</dbReference>
<dbReference type="AlphaFoldDB" id="A0A397TBJ6"/>
<name>A0A397TBJ6_9GLOM</name>